<reference evidence="2" key="1">
    <citation type="submission" date="2018-08" db="EMBL/GenBank/DDBJ databases">
        <title>Oryza glaberrima genomic DNA, chromosome 11, BAC clone:Ogla0116K10.</title>
        <authorList>
            <person name="Wu J."/>
            <person name="Kanamori H."/>
        </authorList>
    </citation>
    <scope>NUCLEOTIDE SEQUENCE</scope>
    <source>
        <strain evidence="2">IRGC104038</strain>
    </source>
</reference>
<name>A0A679BDB8_ORYGL</name>
<gene>
    <name evidence="2" type="primary">Ogla0116K10.71</name>
</gene>
<feature type="compositionally biased region" description="Basic residues" evidence="1">
    <location>
        <begin position="12"/>
        <end position="29"/>
    </location>
</feature>
<dbReference type="AlphaFoldDB" id="A0A679BDB8"/>
<dbReference type="EMBL" id="AP018861">
    <property type="protein sequence ID" value="BBF89518.1"/>
    <property type="molecule type" value="Genomic_DNA"/>
</dbReference>
<evidence type="ECO:0000313" key="2">
    <source>
        <dbReference type="EMBL" id="BBF89518.1"/>
    </source>
</evidence>
<feature type="region of interest" description="Disordered" evidence="1">
    <location>
        <begin position="1"/>
        <end position="32"/>
    </location>
</feature>
<organism evidence="2">
    <name type="scientific">Oryza glaberrima</name>
    <name type="common">African rice</name>
    <dbReference type="NCBI Taxonomy" id="4538"/>
    <lineage>
        <taxon>Eukaryota</taxon>
        <taxon>Viridiplantae</taxon>
        <taxon>Streptophyta</taxon>
        <taxon>Embryophyta</taxon>
        <taxon>Tracheophyta</taxon>
        <taxon>Spermatophyta</taxon>
        <taxon>Magnoliopsida</taxon>
        <taxon>Liliopsida</taxon>
        <taxon>Poales</taxon>
        <taxon>Poaceae</taxon>
        <taxon>BOP clade</taxon>
        <taxon>Oryzoideae</taxon>
        <taxon>Oryzeae</taxon>
        <taxon>Oryzinae</taxon>
        <taxon>Oryza</taxon>
    </lineage>
</organism>
<sequence>MSLPTPRVSHSPLRRRWRLPPPRHARHGGRGQVVVERVVREATTSSVSGSVMRNGVLNFSETA</sequence>
<protein>
    <submittedName>
        <fullName evidence="2">Uncharacterized protein</fullName>
    </submittedName>
</protein>
<evidence type="ECO:0000256" key="1">
    <source>
        <dbReference type="SAM" id="MobiDB-lite"/>
    </source>
</evidence>
<accession>A0A679BDB8</accession>
<proteinExistence type="predicted"/>